<evidence type="ECO:0008006" key="4">
    <source>
        <dbReference type="Google" id="ProtNLM"/>
    </source>
</evidence>
<feature type="compositionally biased region" description="Basic and acidic residues" evidence="1">
    <location>
        <begin position="1"/>
        <end position="15"/>
    </location>
</feature>
<organism evidence="2 3">
    <name type="scientific">Haloechinothrix salitolerans</name>
    <dbReference type="NCBI Taxonomy" id="926830"/>
    <lineage>
        <taxon>Bacteria</taxon>
        <taxon>Bacillati</taxon>
        <taxon>Actinomycetota</taxon>
        <taxon>Actinomycetes</taxon>
        <taxon>Pseudonocardiales</taxon>
        <taxon>Pseudonocardiaceae</taxon>
        <taxon>Haloechinothrix</taxon>
    </lineage>
</organism>
<proteinExistence type="predicted"/>
<name>A0ABW2BYX4_9PSEU</name>
<evidence type="ECO:0000313" key="3">
    <source>
        <dbReference type="Proteomes" id="UP001596337"/>
    </source>
</evidence>
<keyword evidence="3" id="KW-1185">Reference proteome</keyword>
<dbReference type="RefSeq" id="WP_345405411.1">
    <property type="nucleotide sequence ID" value="NZ_BAABLA010000120.1"/>
</dbReference>
<reference evidence="3" key="1">
    <citation type="journal article" date="2019" name="Int. J. Syst. Evol. Microbiol.">
        <title>The Global Catalogue of Microorganisms (GCM) 10K type strain sequencing project: providing services to taxonomists for standard genome sequencing and annotation.</title>
        <authorList>
            <consortium name="The Broad Institute Genomics Platform"/>
            <consortium name="The Broad Institute Genome Sequencing Center for Infectious Disease"/>
            <person name="Wu L."/>
            <person name="Ma J."/>
        </authorList>
    </citation>
    <scope>NUCLEOTIDE SEQUENCE [LARGE SCALE GENOMIC DNA]</scope>
    <source>
        <strain evidence="3">KCTC 32255</strain>
    </source>
</reference>
<comment type="caution">
    <text evidence="2">The sequence shown here is derived from an EMBL/GenBank/DDBJ whole genome shotgun (WGS) entry which is preliminary data.</text>
</comment>
<gene>
    <name evidence="2" type="ORF">ACFQGD_09930</name>
</gene>
<dbReference type="Proteomes" id="UP001596337">
    <property type="component" value="Unassembled WGS sequence"/>
</dbReference>
<dbReference type="SUPFAM" id="SSF47789">
    <property type="entry name" value="C-terminal domain of RNA polymerase alpha subunit"/>
    <property type="match status" value="1"/>
</dbReference>
<feature type="region of interest" description="Disordered" evidence="1">
    <location>
        <begin position="1"/>
        <end position="34"/>
    </location>
</feature>
<evidence type="ECO:0000313" key="2">
    <source>
        <dbReference type="EMBL" id="MFC6867468.1"/>
    </source>
</evidence>
<dbReference type="Gene3D" id="1.10.150.20">
    <property type="entry name" value="5' to 3' exonuclease, C-terminal subdomain"/>
    <property type="match status" value="1"/>
</dbReference>
<sequence length="86" mass="8654">MSALERGEPELRVREASPAAASTGSGLPPGLSAPATRALHGSGIITLAEVAEYSEAELLALHGVGPTAIRTLVAALQQAGLTLRPS</sequence>
<dbReference type="EMBL" id="JBHSXX010000001">
    <property type="protein sequence ID" value="MFC6867468.1"/>
    <property type="molecule type" value="Genomic_DNA"/>
</dbReference>
<protein>
    <recommendedName>
        <fullName evidence="4">DNA-binding protein</fullName>
    </recommendedName>
</protein>
<evidence type="ECO:0000256" key="1">
    <source>
        <dbReference type="SAM" id="MobiDB-lite"/>
    </source>
</evidence>
<accession>A0ABW2BYX4</accession>